<dbReference type="InterPro" id="IPR000394">
    <property type="entry name" value="RNA_pol_sigma_54"/>
</dbReference>
<dbReference type="GO" id="GO:0006352">
    <property type="term" value="P:DNA-templated transcription initiation"/>
    <property type="evidence" value="ECO:0007669"/>
    <property type="project" value="InterPro"/>
</dbReference>
<evidence type="ECO:0000313" key="10">
    <source>
        <dbReference type="Proteomes" id="UP000180175"/>
    </source>
</evidence>
<dbReference type="GO" id="GO:0016779">
    <property type="term" value="F:nucleotidyltransferase activity"/>
    <property type="evidence" value="ECO:0007669"/>
    <property type="project" value="UniProtKB-KW"/>
</dbReference>
<evidence type="ECO:0000256" key="5">
    <source>
        <dbReference type="ARBA" id="ARBA00023015"/>
    </source>
</evidence>
<dbReference type="InterPro" id="IPR007634">
    <property type="entry name" value="RNA_pol_sigma_54_DNA-bd"/>
</dbReference>
<evidence type="ECO:0000256" key="2">
    <source>
        <dbReference type="ARBA" id="ARBA00022478"/>
    </source>
</evidence>
<name>A0A7S7LCF6_9BACI</name>
<dbReference type="PANTHER" id="PTHR32248">
    <property type="entry name" value="RNA POLYMERASE SIGMA-54 FACTOR"/>
    <property type="match status" value="1"/>
</dbReference>
<dbReference type="Pfam" id="PF00309">
    <property type="entry name" value="Sigma54_AID"/>
    <property type="match status" value="1"/>
</dbReference>
<dbReference type="GO" id="GO:0000428">
    <property type="term" value="C:DNA-directed RNA polymerase complex"/>
    <property type="evidence" value="ECO:0007669"/>
    <property type="project" value="UniProtKB-KW"/>
</dbReference>
<dbReference type="AlphaFoldDB" id="A0A7S7LCF6"/>
<dbReference type="Pfam" id="PF04552">
    <property type="entry name" value="Sigma54_DBD"/>
    <property type="match status" value="1"/>
</dbReference>
<dbReference type="GO" id="GO:0003677">
    <property type="term" value="F:DNA binding"/>
    <property type="evidence" value="ECO:0007669"/>
    <property type="project" value="UniProtKB-KW"/>
</dbReference>
<reference evidence="9 10" key="1">
    <citation type="journal article" date="2017" name="Genome Announc.">
        <title>Draft Genome Sequences of Four Alkaliphilic Bacteria Belonging to the Anaerobacillus Genus.</title>
        <authorList>
            <person name="Bassil N.M."/>
            <person name="Lloyd J.R."/>
        </authorList>
    </citation>
    <scope>NUCLEOTIDE SEQUENCE [LARGE SCALE GENOMIC DNA]</scope>
    <source>
        <strain evidence="9 10">NB2006</strain>
    </source>
</reference>
<keyword evidence="6" id="KW-0731">Sigma factor</keyword>
<dbReference type="PANTHER" id="PTHR32248:SF4">
    <property type="entry name" value="RNA POLYMERASE SIGMA-54 FACTOR"/>
    <property type="match status" value="1"/>
</dbReference>
<gene>
    <name evidence="9" type="primary">rpoN</name>
    <name evidence="9" type="ORF">AWH56_004665</name>
</gene>
<dbReference type="InterPro" id="IPR038709">
    <property type="entry name" value="RpoN_core-bd_sf"/>
</dbReference>
<dbReference type="InterPro" id="IPR007046">
    <property type="entry name" value="RNA_pol_sigma_54_core-bd"/>
</dbReference>
<evidence type="ECO:0000256" key="6">
    <source>
        <dbReference type="ARBA" id="ARBA00023082"/>
    </source>
</evidence>
<proteinExistence type="inferred from homology"/>
<evidence type="ECO:0000256" key="3">
    <source>
        <dbReference type="ARBA" id="ARBA00022679"/>
    </source>
</evidence>
<organism evidence="9 10">
    <name type="scientific">Anaerobacillus isosaccharinicus</name>
    <dbReference type="NCBI Taxonomy" id="1532552"/>
    <lineage>
        <taxon>Bacteria</taxon>
        <taxon>Bacillati</taxon>
        <taxon>Bacillota</taxon>
        <taxon>Bacilli</taxon>
        <taxon>Bacillales</taxon>
        <taxon>Bacillaceae</taxon>
        <taxon>Anaerobacillus</taxon>
    </lineage>
</organism>
<keyword evidence="4" id="KW-0548">Nucleotidyltransferase</keyword>
<protein>
    <submittedName>
        <fullName evidence="9">RNA polymerase factor sigma-54</fullName>
    </submittedName>
</protein>
<dbReference type="NCBIfam" id="TIGR02395">
    <property type="entry name" value="rpoN_sigma"/>
    <property type="match status" value="1"/>
</dbReference>
<dbReference type="PIRSF" id="PIRSF000774">
    <property type="entry name" value="RpoN"/>
    <property type="match status" value="1"/>
</dbReference>
<dbReference type="EMBL" id="CP063356">
    <property type="protein sequence ID" value="QOY38488.2"/>
    <property type="molecule type" value="Genomic_DNA"/>
</dbReference>
<keyword evidence="7" id="KW-0238">DNA-binding</keyword>
<dbReference type="Proteomes" id="UP000180175">
    <property type="component" value="Chromosome"/>
</dbReference>
<dbReference type="PRINTS" id="PR00045">
    <property type="entry name" value="SIGMA54FCT"/>
</dbReference>
<evidence type="ECO:0000256" key="7">
    <source>
        <dbReference type="ARBA" id="ARBA00023125"/>
    </source>
</evidence>
<comment type="similarity">
    <text evidence="1">Belongs to the sigma-54 factor family.</text>
</comment>
<sequence length="456" mass="52796">MIDFRGGWVMNMDFGLYQQQSMKLVMTNELRQAISILQYSTHELLSFIEEQQLENPLLEVKDKKINDVQKSAKSETDYEKVADWKTYEGDYTSPLDYVSKNEASLQDHLFNQIRFMPLNDAEKKIIQYFVDSLDENGYFTGDLEEVASHFSITEEKALYCLHFLQSLDPVGIGARSLQECLLLQLRKLDHRNNVAETIVESYLTMFANKKWKEIAKALSISVEEVQSVADLIQTLQPKPGAIYNNDPLTYISPDAFIELIDGQFFISMNDHLIPNLTVSRHYQDLLKKATDETSQKYVQQKHQQILWLLKSINQRQQTLLKVTEAIAKYQEDFFKFGYDYLKPLTLKEIAADIDMHESTVSRVTTQKYVQTPRGLFELKYFFSSSIKSEGGTNASSLSVKELIKKIVDQENKQKPLSDQKIVAVLEKDHSIEVSRRTVTKYREELNIPSSAKRKRF</sequence>
<evidence type="ECO:0000256" key="1">
    <source>
        <dbReference type="ARBA" id="ARBA00008798"/>
    </source>
</evidence>
<dbReference type="PROSITE" id="PS00718">
    <property type="entry name" value="SIGMA54_2"/>
    <property type="match status" value="1"/>
</dbReference>
<keyword evidence="3" id="KW-0808">Transferase</keyword>
<evidence type="ECO:0000256" key="4">
    <source>
        <dbReference type="ARBA" id="ARBA00022695"/>
    </source>
</evidence>
<dbReference type="Pfam" id="PF04963">
    <property type="entry name" value="Sigma54_CBD"/>
    <property type="match status" value="1"/>
</dbReference>
<keyword evidence="10" id="KW-1185">Reference proteome</keyword>
<dbReference type="GO" id="GO:0001216">
    <property type="term" value="F:DNA-binding transcription activator activity"/>
    <property type="evidence" value="ECO:0007669"/>
    <property type="project" value="InterPro"/>
</dbReference>
<dbReference type="PROSITE" id="PS00717">
    <property type="entry name" value="SIGMA54_1"/>
    <property type="match status" value="1"/>
</dbReference>
<dbReference type="PROSITE" id="PS50044">
    <property type="entry name" value="SIGMA54_3"/>
    <property type="match status" value="1"/>
</dbReference>
<evidence type="ECO:0000313" key="9">
    <source>
        <dbReference type="EMBL" id="QOY38488.2"/>
    </source>
</evidence>
<keyword evidence="5" id="KW-0805">Transcription regulation</keyword>
<dbReference type="GO" id="GO:0016987">
    <property type="term" value="F:sigma factor activity"/>
    <property type="evidence" value="ECO:0007669"/>
    <property type="project" value="UniProtKB-KW"/>
</dbReference>
<reference evidence="9 10" key="2">
    <citation type="journal article" date="2019" name="Int. J. Syst. Evol. Microbiol.">
        <title>Anaerobacillus isosaccharinicus sp. nov., an alkaliphilic bacterium which degrades isosaccharinic acid.</title>
        <authorList>
            <person name="Bassil N.M."/>
            <person name="Lloyd J.R."/>
        </authorList>
    </citation>
    <scope>NUCLEOTIDE SEQUENCE [LARGE SCALE GENOMIC DNA]</scope>
    <source>
        <strain evidence="9 10">NB2006</strain>
    </source>
</reference>
<keyword evidence="8" id="KW-0804">Transcription</keyword>
<dbReference type="Gene3D" id="1.10.10.1330">
    <property type="entry name" value="RNA polymerase sigma-54 factor, core-binding domain"/>
    <property type="match status" value="1"/>
</dbReference>
<keyword evidence="2" id="KW-0240">DNA-directed RNA polymerase</keyword>
<dbReference type="Gene3D" id="1.10.10.60">
    <property type="entry name" value="Homeodomain-like"/>
    <property type="match status" value="1"/>
</dbReference>
<accession>A0A7S7LCF6</accession>
<evidence type="ECO:0000256" key="8">
    <source>
        <dbReference type="ARBA" id="ARBA00023163"/>
    </source>
</evidence>
<dbReference type="OrthoDB" id="9814402at2"/>
<dbReference type="KEGG" id="aia:AWH56_004665"/>